<feature type="region of interest" description="Disordered" evidence="1">
    <location>
        <begin position="852"/>
        <end position="882"/>
    </location>
</feature>
<comment type="caution">
    <text evidence="2">The sequence shown here is derived from an EMBL/GenBank/DDBJ whole genome shotgun (WGS) entry which is preliminary data.</text>
</comment>
<reference evidence="3" key="2">
    <citation type="submission" date="2024-04" db="EMBL/GenBank/DDBJ databases">
        <authorList>
            <person name="Chen Y."/>
            <person name="Shah S."/>
            <person name="Dougan E. K."/>
            <person name="Thang M."/>
            <person name="Chan C."/>
        </authorList>
    </citation>
    <scope>NUCLEOTIDE SEQUENCE [LARGE SCALE GENOMIC DNA]</scope>
</reference>
<dbReference type="Proteomes" id="UP001152797">
    <property type="component" value="Unassembled WGS sequence"/>
</dbReference>
<reference evidence="2" key="1">
    <citation type="submission" date="2022-10" db="EMBL/GenBank/DDBJ databases">
        <authorList>
            <person name="Chen Y."/>
            <person name="Dougan E. K."/>
            <person name="Chan C."/>
            <person name="Rhodes N."/>
            <person name="Thang M."/>
        </authorList>
    </citation>
    <scope>NUCLEOTIDE SEQUENCE</scope>
</reference>
<dbReference type="EMBL" id="CAMXCT010000570">
    <property type="protein sequence ID" value="CAI3980628.1"/>
    <property type="molecule type" value="Genomic_DNA"/>
</dbReference>
<keyword evidence="4" id="KW-1185">Reference proteome</keyword>
<evidence type="ECO:0000313" key="2">
    <source>
        <dbReference type="EMBL" id="CAI3980628.1"/>
    </source>
</evidence>
<dbReference type="EMBL" id="CAMXCT030000570">
    <property type="protein sequence ID" value="CAL4767940.1"/>
    <property type="molecule type" value="Genomic_DNA"/>
</dbReference>
<name>A0A9P1FLL7_9DINO</name>
<sequence>MVEETASQMSTEATEHGFLLAIAPHNQHEATHQKIYDALEEVFRCHGNIANYLQKTIGEDDEKASQFILFLDELTTAGAVFQETSKYLQAQHLRSDVILSEVKQVKLHVATLGFHAKSSIKGPPSNVKVKDMIGLILFDGFVTALEPLVVTQPADLMALTSERKLATPWKGMDAFSVGYSKGFSRALSLLGLLLICFENGIDISEELPLLHKSLSSIHCVVSKFASKTEEVLFNFKVQTRGAVRKLPNVVEWICVLKHLQEQGTNTNEVMRKYNNSVPTKAQQIAGGKAKTVKNLMESLPQECLQLILDHCQRFSWEASVFTDDCLASKKISAGYCHRSVGLGEAWRSRGKVTEESLDLMFRHIIHGFESSSEDMRKKLSQQEVDAKSEEAAFVYNMALEAKKECPIEDSLLEEKWFGPWVSGEFSCTHEVANQLQQKDPNLTARGVKQLAEVMNIHGSTMPVRGQPGSVRAIEGSLEEDEWNLLKQRITYDLQAFRVTGQRMASWESAKYHEELMQRRQRFEVSNAAAKSFLSCYVNIILADKVVAPVLRNMGDFVDRSMQRFGLQKAAMVSAYFLNWSAVSRCKESLQAVQAQSMGVLLNASDNAVGVALMPVFGYLKGQTFVAEHHCLKKLHGAGLNVDRTMSLNFEARVDARDSRPLTYQGRIATGSALNETKFAFKSSSLVTHGRTANAEQLSAAHMEHVEDIDPEALPSTTSDDHIAGARKFEQIGQDAWSKMFDAALDGVEVGPNTSILIIDGNLGVGDSFAAYLDKRKEYNCPIFYVGITDDEVTKEWFLKTKCEKLTRDHCEGKVEIPGVARVAEEWTIHPRYSAEFQGLLEKITEEFGPLIAEKDRSKNTENGRDNGSGDSKPVRKRKNQAQDVMMTNPIAAKRGKVENAFLKKIEEVGEENKLLEFDLVNRGGGISVHVKFQNKVFLFNRSHTKAVLQAGHVLAGFGSGKYKQRKEGEEFNADKEVLFEVDPATLVLNGSQLTTVDEMLKTKRADDPTASIAYHKVIEEPTPEDASKIKITLQNQVAFVPNPAGVNEDEENKEKSVKAKALQARAASLLPAASWKTHCTSVLWVVRWAAIGLTPVKPQVVLTKEISLEPGQACEL</sequence>
<dbReference type="OrthoDB" id="414871at2759"/>
<dbReference type="EMBL" id="CAMXCT020000570">
    <property type="protein sequence ID" value="CAL1134003.1"/>
    <property type="molecule type" value="Genomic_DNA"/>
</dbReference>
<evidence type="ECO:0000313" key="4">
    <source>
        <dbReference type="Proteomes" id="UP001152797"/>
    </source>
</evidence>
<evidence type="ECO:0000256" key="1">
    <source>
        <dbReference type="SAM" id="MobiDB-lite"/>
    </source>
</evidence>
<accession>A0A9P1FLL7</accession>
<dbReference type="AlphaFoldDB" id="A0A9P1FLL7"/>
<protein>
    <submittedName>
        <fullName evidence="2">Uncharacterized protein</fullName>
    </submittedName>
</protein>
<proteinExistence type="predicted"/>
<gene>
    <name evidence="2" type="ORF">C1SCF055_LOCUS8491</name>
</gene>
<feature type="compositionally biased region" description="Basic and acidic residues" evidence="1">
    <location>
        <begin position="852"/>
        <end position="864"/>
    </location>
</feature>
<organism evidence="2">
    <name type="scientific">Cladocopium goreaui</name>
    <dbReference type="NCBI Taxonomy" id="2562237"/>
    <lineage>
        <taxon>Eukaryota</taxon>
        <taxon>Sar</taxon>
        <taxon>Alveolata</taxon>
        <taxon>Dinophyceae</taxon>
        <taxon>Suessiales</taxon>
        <taxon>Symbiodiniaceae</taxon>
        <taxon>Cladocopium</taxon>
    </lineage>
</organism>
<evidence type="ECO:0000313" key="3">
    <source>
        <dbReference type="EMBL" id="CAL1134003.1"/>
    </source>
</evidence>